<name>A0A1B7MTC1_9AGAM</name>
<keyword evidence="1" id="KW-0472">Membrane</keyword>
<keyword evidence="1" id="KW-0812">Transmembrane</keyword>
<dbReference type="InParanoid" id="A0A1B7MTC1"/>
<dbReference type="Proteomes" id="UP000092154">
    <property type="component" value="Unassembled WGS sequence"/>
</dbReference>
<evidence type="ECO:0000313" key="2">
    <source>
        <dbReference type="EMBL" id="OAX35862.1"/>
    </source>
</evidence>
<protein>
    <submittedName>
        <fullName evidence="2">Uncharacterized protein</fullName>
    </submittedName>
</protein>
<dbReference type="OrthoDB" id="10029320at2759"/>
<keyword evidence="1" id="KW-1133">Transmembrane helix</keyword>
<proteinExistence type="predicted"/>
<accession>A0A1B7MTC1</accession>
<evidence type="ECO:0000256" key="1">
    <source>
        <dbReference type="SAM" id="Phobius"/>
    </source>
</evidence>
<feature type="transmembrane region" description="Helical" evidence="1">
    <location>
        <begin position="50"/>
        <end position="70"/>
    </location>
</feature>
<evidence type="ECO:0000313" key="3">
    <source>
        <dbReference type="Proteomes" id="UP000092154"/>
    </source>
</evidence>
<organism evidence="2 3">
    <name type="scientific">Rhizopogon vinicolor AM-OR11-026</name>
    <dbReference type="NCBI Taxonomy" id="1314800"/>
    <lineage>
        <taxon>Eukaryota</taxon>
        <taxon>Fungi</taxon>
        <taxon>Dikarya</taxon>
        <taxon>Basidiomycota</taxon>
        <taxon>Agaricomycotina</taxon>
        <taxon>Agaricomycetes</taxon>
        <taxon>Agaricomycetidae</taxon>
        <taxon>Boletales</taxon>
        <taxon>Suillineae</taxon>
        <taxon>Rhizopogonaceae</taxon>
        <taxon>Rhizopogon</taxon>
    </lineage>
</organism>
<keyword evidence="3" id="KW-1185">Reference proteome</keyword>
<dbReference type="AlphaFoldDB" id="A0A1B7MTC1"/>
<reference evidence="2 3" key="1">
    <citation type="submission" date="2016-06" db="EMBL/GenBank/DDBJ databases">
        <title>Comparative genomics of the ectomycorrhizal sister species Rhizopogon vinicolor and Rhizopogon vesiculosus (Basidiomycota: Boletales) reveals a divergence of the mating type B locus.</title>
        <authorList>
            <consortium name="DOE Joint Genome Institute"/>
            <person name="Mujic A.B."/>
            <person name="Kuo A."/>
            <person name="Tritt A."/>
            <person name="Lipzen A."/>
            <person name="Chen C."/>
            <person name="Johnson J."/>
            <person name="Sharma A."/>
            <person name="Barry K."/>
            <person name="Grigoriev I.V."/>
            <person name="Spatafora J.W."/>
        </authorList>
    </citation>
    <scope>NUCLEOTIDE SEQUENCE [LARGE SCALE GENOMIC DNA]</scope>
    <source>
        <strain evidence="2 3">AM-OR11-026</strain>
    </source>
</reference>
<sequence length="273" mass="30224">MLDNNSLDGCAHELWTPVIGEWMIRGIRINSEATDALEFLQPTPPMPDTIVFIASATAALAAILATSLLTPRTRVHTSVQSIQELLGPHDLPLSALLRARAKPNHRLVKALGISSTFVTDDPHVHESFTHEAKHLIAVVSAKDHGDGWMGFVDMVDICVNRYLNSESLDYATFVQSATLSIVLTGLLGADIEDLDLADVEFVTKAINDRWAQSKANDALPTEVLDQINSHITRWVPDRVNPLNLIIPAYETMWRVVAIAVVYSNRDRRLHLVQ</sequence>
<dbReference type="EMBL" id="KV448461">
    <property type="protein sequence ID" value="OAX35862.1"/>
    <property type="molecule type" value="Genomic_DNA"/>
</dbReference>
<gene>
    <name evidence="2" type="ORF">K503DRAFT_342803</name>
</gene>
<dbReference type="STRING" id="1314800.A0A1B7MTC1"/>